<feature type="region of interest" description="Disordered" evidence="1">
    <location>
        <begin position="314"/>
        <end position="364"/>
    </location>
</feature>
<feature type="region of interest" description="Disordered" evidence="1">
    <location>
        <begin position="1005"/>
        <end position="1042"/>
    </location>
</feature>
<dbReference type="Pfam" id="PF21310">
    <property type="entry name" value="OCRL-like_ASH"/>
    <property type="match status" value="1"/>
</dbReference>
<dbReference type="InterPro" id="IPR013783">
    <property type="entry name" value="Ig-like_fold"/>
</dbReference>
<dbReference type="Proteomes" id="UP000243515">
    <property type="component" value="Unassembled WGS sequence"/>
</dbReference>
<gene>
    <name evidence="3" type="ORF">Egran_05293</name>
</gene>
<evidence type="ECO:0000313" key="3">
    <source>
        <dbReference type="EMBL" id="OXV06941.1"/>
    </source>
</evidence>
<dbReference type="PANTHER" id="PTHR11200:SF300">
    <property type="entry name" value="TYPE II INOSITOL 1,4,5-TRISPHOSPHATE 5-PHOSPHATASE"/>
    <property type="match status" value="1"/>
</dbReference>
<reference evidence="3 4" key="1">
    <citation type="journal article" date="2015" name="Environ. Microbiol.">
        <title>Metagenome sequence of Elaphomyces granulatus from sporocarp tissue reveals Ascomycota ectomycorrhizal fingerprints of genome expansion and a Proteobacteria-rich microbiome.</title>
        <authorList>
            <person name="Quandt C.A."/>
            <person name="Kohler A."/>
            <person name="Hesse C.N."/>
            <person name="Sharpton T.J."/>
            <person name="Martin F."/>
            <person name="Spatafora J.W."/>
        </authorList>
    </citation>
    <scope>NUCLEOTIDE SEQUENCE [LARGE SCALE GENOMIC DNA]</scope>
    <source>
        <strain evidence="3 4">OSC145934</strain>
    </source>
</reference>
<name>A0A232LS00_9EURO</name>
<proteinExistence type="predicted"/>
<dbReference type="OrthoDB" id="7862313at2759"/>
<protein>
    <recommendedName>
        <fullName evidence="2">Inositol polyphosphate-related phosphatase domain-containing protein</fullName>
    </recommendedName>
</protein>
<dbReference type="EMBL" id="NPHW01005265">
    <property type="protein sequence ID" value="OXV06941.1"/>
    <property type="molecule type" value="Genomic_DNA"/>
</dbReference>
<dbReference type="InterPro" id="IPR000300">
    <property type="entry name" value="IPPc"/>
</dbReference>
<feature type="compositionally biased region" description="Low complexity" evidence="1">
    <location>
        <begin position="929"/>
        <end position="944"/>
    </location>
</feature>
<evidence type="ECO:0000256" key="1">
    <source>
        <dbReference type="SAM" id="MobiDB-lite"/>
    </source>
</evidence>
<dbReference type="GO" id="GO:0004439">
    <property type="term" value="F:phosphatidylinositol-4,5-bisphosphate 5-phosphatase activity"/>
    <property type="evidence" value="ECO:0007669"/>
    <property type="project" value="TreeGrafter"/>
</dbReference>
<dbReference type="InterPro" id="IPR036691">
    <property type="entry name" value="Endo/exonu/phosph_ase_sf"/>
</dbReference>
<dbReference type="InterPro" id="IPR046985">
    <property type="entry name" value="IP5"/>
</dbReference>
<organism evidence="3 4">
    <name type="scientific">Elaphomyces granulatus</name>
    <dbReference type="NCBI Taxonomy" id="519963"/>
    <lineage>
        <taxon>Eukaryota</taxon>
        <taxon>Fungi</taxon>
        <taxon>Dikarya</taxon>
        <taxon>Ascomycota</taxon>
        <taxon>Pezizomycotina</taxon>
        <taxon>Eurotiomycetes</taxon>
        <taxon>Eurotiomycetidae</taxon>
        <taxon>Eurotiales</taxon>
        <taxon>Elaphomycetaceae</taxon>
        <taxon>Elaphomyces</taxon>
    </lineage>
</organism>
<dbReference type="Pfam" id="PF22669">
    <property type="entry name" value="Exo_endo_phos2"/>
    <property type="match status" value="2"/>
</dbReference>
<feature type="compositionally biased region" description="Polar residues" evidence="1">
    <location>
        <begin position="1"/>
        <end position="13"/>
    </location>
</feature>
<feature type="region of interest" description="Disordered" evidence="1">
    <location>
        <begin position="929"/>
        <end position="959"/>
    </location>
</feature>
<accession>A0A232LS00</accession>
<dbReference type="SMART" id="SM00128">
    <property type="entry name" value="IPPc"/>
    <property type="match status" value="1"/>
</dbReference>
<dbReference type="AlphaFoldDB" id="A0A232LS00"/>
<dbReference type="Gene3D" id="3.60.10.10">
    <property type="entry name" value="Endonuclease/exonuclease/phosphatase"/>
    <property type="match status" value="1"/>
</dbReference>
<dbReference type="GO" id="GO:0046856">
    <property type="term" value="P:phosphatidylinositol dephosphorylation"/>
    <property type="evidence" value="ECO:0007669"/>
    <property type="project" value="InterPro"/>
</dbReference>
<dbReference type="SUPFAM" id="SSF56219">
    <property type="entry name" value="DNase I-like"/>
    <property type="match status" value="1"/>
</dbReference>
<feature type="compositionally biased region" description="Basic and acidic residues" evidence="1">
    <location>
        <begin position="314"/>
        <end position="331"/>
    </location>
</feature>
<feature type="domain" description="Inositol polyphosphate-related phosphatase" evidence="2">
    <location>
        <begin position="56"/>
        <end position="467"/>
    </location>
</feature>
<sequence length="1042" mass="115889">MSSLIEGHPTTSAYCREPPGSFPEEPDDGPQDLIACDLSSLSQAVRARKAEYIRERTVCVKVGTWNVASIPGTEQDVGTWFVDGKAQALQEGGGEQWEEFQPAGLKDVERSNPEDVGIYVLGLQEIVDVSSPAETFRPYVDPGPSNRWKVAVQKALPPGYQLIADSQLVGLLLLVYAAPSIAPTISSIKTTSVGTGLMGYMGNKGAVISRIVLGETTSLVFINCHLAAGADRSSLERRNWDAAQIISRTKFDPIDLEDLLCEDPTDIIGGEDFAFWFGDLNYRLDDIPGDDVRRLLTLHTRNEYDMAGQLDAKIDKDLPSPHLGPQDDDRPSPPVPINQVSSPYSTGGPSRLADDDVDPYSDPASLQTTLTSLLSHDQLRGQQKQGRSFHEGWREGEIHFLPTYKYDIGSIAMFDSSEKQRGPSWCDRILYRSKQDRANYEQRERNAAEARKRDEEMKARGLEKAVDDDSILFDYDPDVDAANEFEDYDETDDFTGNPAPTQVQEFFHEPLQLTHYSSHQRIVSSDHKPLDAEFTLSYKAVIPELKARVHQEVVRHLDREENETRPSLTVVIDHQGYDSGATSSGNVIADANAVDFGDVPFDVLIHRGLTLANTGRISACFSLSPRPFVGGDKRPSWLRIRVDWPASNRNRNDKSEGSSDEYDLAPGDSVNVELTTCIQDIDHVRSLNTGEAKIEEIVVLRVKNGRDHFIPVYGKWLPTCFGRTLEELTRIPEDGARSLRTVASPGFKDRLSAPRELFKLTEAISDLTERAVAEWSMIKGADEGLPPWVSEPHGPGWPFKPETWTLRDRAERELFLSSVREALDTGNSLNSAFPPETHSLHRLEILSETIIAFLHSLQDGVIPTLVWLDMEQQLVAWEKSKSFPLSTEEFQNWIVDSLVFSPVHSVSFTFLTFMLARITNEIATISNTPSTPAPALLPATPTTSESRNPPESFSPVLSSSSFISSGNLQRRKRTLTSSSIDNSLGWLRRQEVEFTLASILADAMISSSSPPPTKEKERRTSEDRKRSIIQPFLRSPSGATHA</sequence>
<dbReference type="PANTHER" id="PTHR11200">
    <property type="entry name" value="INOSITOL 5-PHOSPHATASE"/>
    <property type="match status" value="1"/>
</dbReference>
<dbReference type="InterPro" id="IPR048869">
    <property type="entry name" value="OCRL-1_2_ASH"/>
</dbReference>
<evidence type="ECO:0000259" key="2">
    <source>
        <dbReference type="SMART" id="SM00128"/>
    </source>
</evidence>
<evidence type="ECO:0000313" key="4">
    <source>
        <dbReference type="Proteomes" id="UP000243515"/>
    </source>
</evidence>
<feature type="region of interest" description="Disordered" evidence="1">
    <location>
        <begin position="1"/>
        <end position="28"/>
    </location>
</feature>
<dbReference type="Gene3D" id="2.60.40.10">
    <property type="entry name" value="Immunoglobulins"/>
    <property type="match status" value="1"/>
</dbReference>
<feature type="compositionally biased region" description="Basic and acidic residues" evidence="1">
    <location>
        <begin position="1013"/>
        <end position="1026"/>
    </location>
</feature>
<comment type="caution">
    <text evidence="3">The sequence shown here is derived from an EMBL/GenBank/DDBJ whole genome shotgun (WGS) entry which is preliminary data.</text>
</comment>
<keyword evidence="4" id="KW-1185">Reference proteome</keyword>
<feature type="compositionally biased region" description="Polar residues" evidence="1">
    <location>
        <begin position="338"/>
        <end position="348"/>
    </location>
</feature>